<evidence type="ECO:0000256" key="4">
    <source>
        <dbReference type="RuleBase" id="RU003694"/>
    </source>
</evidence>
<dbReference type="EC" id="2.3.1.41" evidence="2"/>
<name>A0A7R9VUQ5_9CHLO</name>
<dbReference type="AlphaFoldDB" id="A0A7R9VUQ5"/>
<comment type="similarity">
    <text evidence="1 4">Belongs to the thiolase-like superfamily. Beta-ketoacyl-ACP synthases family.</text>
</comment>
<dbReference type="InterPro" id="IPR016039">
    <property type="entry name" value="Thiolase-like"/>
</dbReference>
<dbReference type="PROSITE" id="PS52004">
    <property type="entry name" value="KS3_2"/>
    <property type="match status" value="1"/>
</dbReference>
<evidence type="ECO:0000256" key="1">
    <source>
        <dbReference type="ARBA" id="ARBA00008467"/>
    </source>
</evidence>
<dbReference type="SMART" id="SM00825">
    <property type="entry name" value="PKS_KS"/>
    <property type="match status" value="1"/>
</dbReference>
<dbReference type="PROSITE" id="PS00606">
    <property type="entry name" value="KS3_1"/>
    <property type="match status" value="1"/>
</dbReference>
<evidence type="ECO:0000256" key="2">
    <source>
        <dbReference type="ARBA" id="ARBA00013191"/>
    </source>
</evidence>
<accession>A0A7R9VUQ5</accession>
<sequence length="334" mass="33974">MPTPNDCTPCRPTHAPDTRPSPTHLQVAEAGALIASGKMRRLSPFFVPRILPNMAAGVVSIRYGFRGPNSTPSTACASGGHAIGDAFRMVQRGDADVMVAGASEAALGCAVGLAGFSRLKALSTAFNATPALASRPFDARRDGFVMGDGAGALVLEELGHARARGAPVIAEIRGYGMSGDAHHITQPAADGAGAALAMARALKGSGVSVDDVAYINAHATSTPLGDEVEQRAILRVFGRSHVACLAVSSTKGATGHLLGAAGAVEALFTVLALRDGLAPPTVNLKHPSPALLPGLVSDVYTQLPPGRKAAMSNSFGFGGTNTSLLLTTPPTADE</sequence>
<dbReference type="GO" id="GO:0006633">
    <property type="term" value="P:fatty acid biosynthetic process"/>
    <property type="evidence" value="ECO:0007669"/>
    <property type="project" value="InterPro"/>
</dbReference>
<dbReference type="GO" id="GO:0005739">
    <property type="term" value="C:mitochondrion"/>
    <property type="evidence" value="ECO:0007669"/>
    <property type="project" value="TreeGrafter"/>
</dbReference>
<dbReference type="InterPro" id="IPR014031">
    <property type="entry name" value="Ketoacyl_synth_C"/>
</dbReference>
<feature type="region of interest" description="Disordered" evidence="5">
    <location>
        <begin position="1"/>
        <end position="23"/>
    </location>
</feature>
<reference evidence="7" key="1">
    <citation type="submission" date="2021-01" db="EMBL/GenBank/DDBJ databases">
        <authorList>
            <person name="Corre E."/>
            <person name="Pelletier E."/>
            <person name="Niang G."/>
            <person name="Scheremetjew M."/>
            <person name="Finn R."/>
            <person name="Kale V."/>
            <person name="Holt S."/>
            <person name="Cochrane G."/>
            <person name="Meng A."/>
            <person name="Brown T."/>
            <person name="Cohen L."/>
        </authorList>
    </citation>
    <scope>NUCLEOTIDE SEQUENCE</scope>
    <source>
        <strain evidence="7">CCMP219</strain>
    </source>
</reference>
<evidence type="ECO:0000259" key="6">
    <source>
        <dbReference type="PROSITE" id="PS52004"/>
    </source>
</evidence>
<dbReference type="Pfam" id="PF02801">
    <property type="entry name" value="Ketoacyl-synt_C"/>
    <property type="match status" value="1"/>
</dbReference>
<dbReference type="Gene3D" id="3.40.47.10">
    <property type="match status" value="1"/>
</dbReference>
<dbReference type="EMBL" id="HBEC01039687">
    <property type="protein sequence ID" value="CAD8306167.1"/>
    <property type="molecule type" value="Transcribed_RNA"/>
</dbReference>
<proteinExistence type="inferred from homology"/>
<feature type="domain" description="Ketosynthase family 3 (KS3)" evidence="6">
    <location>
        <begin position="1"/>
        <end position="328"/>
    </location>
</feature>
<gene>
    <name evidence="7" type="ORF">CEUR00632_LOCUS18457</name>
</gene>
<evidence type="ECO:0000256" key="3">
    <source>
        <dbReference type="ARBA" id="ARBA00022679"/>
    </source>
</evidence>
<dbReference type="GO" id="GO:0004315">
    <property type="term" value="F:3-oxoacyl-[acyl-carrier-protein] synthase activity"/>
    <property type="evidence" value="ECO:0007669"/>
    <property type="project" value="UniProtKB-EC"/>
</dbReference>
<organism evidence="7">
    <name type="scientific">Chlamydomonas euryale</name>
    <dbReference type="NCBI Taxonomy" id="1486919"/>
    <lineage>
        <taxon>Eukaryota</taxon>
        <taxon>Viridiplantae</taxon>
        <taxon>Chlorophyta</taxon>
        <taxon>core chlorophytes</taxon>
        <taxon>Chlorophyceae</taxon>
        <taxon>CS clade</taxon>
        <taxon>Chlamydomonadales</taxon>
        <taxon>Chlamydomonadaceae</taxon>
        <taxon>Chlamydomonas</taxon>
    </lineage>
</organism>
<dbReference type="InterPro" id="IPR000794">
    <property type="entry name" value="Beta-ketoacyl_synthase"/>
</dbReference>
<evidence type="ECO:0000313" key="7">
    <source>
        <dbReference type="EMBL" id="CAD8306167.1"/>
    </source>
</evidence>
<dbReference type="PANTHER" id="PTHR11712:SF297">
    <property type="entry name" value="3-OXOACYL-[ACYL-CARRIER-PROTEIN] SYNTHASE, MITOCHONDRIAL"/>
    <property type="match status" value="1"/>
</dbReference>
<keyword evidence="3 4" id="KW-0808">Transferase</keyword>
<dbReference type="CDD" id="cd00834">
    <property type="entry name" value="KAS_I_II"/>
    <property type="match status" value="1"/>
</dbReference>
<dbReference type="InterPro" id="IPR018201">
    <property type="entry name" value="Ketoacyl_synth_AS"/>
</dbReference>
<dbReference type="InterPro" id="IPR014030">
    <property type="entry name" value="Ketoacyl_synth_N"/>
</dbReference>
<dbReference type="InterPro" id="IPR020841">
    <property type="entry name" value="PKS_Beta-ketoAc_synthase_dom"/>
</dbReference>
<dbReference type="PANTHER" id="PTHR11712">
    <property type="entry name" value="POLYKETIDE SYNTHASE-RELATED"/>
    <property type="match status" value="1"/>
</dbReference>
<dbReference type="NCBIfam" id="NF005589">
    <property type="entry name" value="PRK07314.1"/>
    <property type="match status" value="1"/>
</dbReference>
<evidence type="ECO:0000256" key="5">
    <source>
        <dbReference type="SAM" id="MobiDB-lite"/>
    </source>
</evidence>
<dbReference type="SUPFAM" id="SSF53901">
    <property type="entry name" value="Thiolase-like"/>
    <property type="match status" value="2"/>
</dbReference>
<protein>
    <recommendedName>
        <fullName evidence="2">beta-ketoacyl-[acyl-carrier-protein] synthase I</fullName>
        <ecNumber evidence="2">2.3.1.41</ecNumber>
    </recommendedName>
</protein>
<dbReference type="Pfam" id="PF00109">
    <property type="entry name" value="ketoacyl-synt"/>
    <property type="match status" value="1"/>
</dbReference>